<dbReference type="Proteomes" id="UP000254927">
    <property type="component" value="Unassembled WGS sequence"/>
</dbReference>
<name>A0A378U0I9_NEIEL</name>
<gene>
    <name evidence="4" type="ORF">NCTC10660_01383</name>
</gene>
<dbReference type="InterPro" id="IPR002941">
    <property type="entry name" value="DNA_methylase_N4/N6"/>
</dbReference>
<dbReference type="InterPro" id="IPR029063">
    <property type="entry name" value="SAM-dependent_MTases_sf"/>
</dbReference>
<dbReference type="SUPFAM" id="SSF53335">
    <property type="entry name" value="S-adenosyl-L-methionine-dependent methyltransferases"/>
    <property type="match status" value="2"/>
</dbReference>
<sequence length="938" mass="106366">MSDLFQNHAAKSGPVECLGQTFPSDEARREHYLNLLAEKLKDPTFRKTEGFPVGSDEKILSLSNPPYYTACPNPFISSFVQHLGKPYVPNGSFVHEPFAADVSEGKMDPIYKAHSYHTKVPHKAIMRYILHYTQPGDIVYDPFCGTGMTGVAAQMCGDKKVIESLGYMVDKDGVVYSKDREDAGGKWVPFSRLGARHAILNDLSPVASFIAANYNSPVDVHSFKDEALSILREVECEFGWMYQTLHQPTEEEVVNAINSIRSERKLLAKLSNKVGRINYTVWSDVFTCPDCAGEVVFWEAAVDKSSGKVSDAFDCPHCGSELTKRKMDKLLVLIHDDALGKNIKQVKQIPVLINYSVGKSRFEKKPDAFDLELIAQIDAMTIPYWFPKDRMIEGRETRRNDPIGLTHVHHFYSRRNLAYLAALKARCKSPQTTLWFNAQLINVSKLNRYRPEVSFPYNPLSGTFYIGSQISEADVYVAYENKLNRLVEAFSQIKHFNIVGTSSATNEAPVLADYIFTDPPFGANIDYSELSFLWEAWLGIRTDNSHEAIASKAQKKGLDDYRRLMADSFKRAYEALKPGRWMTVEFSNTQASVWNAIQTALQEAGFVVANVSALDKQQGSFKAVTTTTAVKQDLVISAYKPNGGLEDRTTRGGGTEESVWDFVRTHLGYLPVVKHANGMLEFVGERDPRILFDRMIAWFVRHNMPVPMSSQEFQSGLGAHFEIRDGMVFLSSQAMEYDKKRLQFANAPQMELFIADERSAIDWLSDYLKVRPSTYQDLHGNFISQLGAGWKKHEEKPELLSLLEENFLKYTGNGEVPSQIHSYLSSNFKDLRGLAKSDSRLVERALDRWFVPDPTKALDLEKKREKVLLKDFAQYQDFAGRRLKEFRLEVMRAGFKDAWARKDYGTIVSVAQKLPEDALQEDEKLLLWYDQALTRLGM</sequence>
<evidence type="ECO:0000256" key="2">
    <source>
        <dbReference type="ARBA" id="ARBA00022679"/>
    </source>
</evidence>
<keyword evidence="1 4" id="KW-0489">Methyltransferase</keyword>
<evidence type="ECO:0000313" key="4">
    <source>
        <dbReference type="EMBL" id="STZ67892.1"/>
    </source>
</evidence>
<accession>A0A378U0I9</accession>
<feature type="domain" description="DNA methylase N-4/N-6" evidence="3">
    <location>
        <begin position="114"/>
        <end position="159"/>
    </location>
</feature>
<dbReference type="GeneID" id="93352367"/>
<evidence type="ECO:0000259" key="3">
    <source>
        <dbReference type="Pfam" id="PF01555"/>
    </source>
</evidence>
<dbReference type="REBASE" id="406199">
    <property type="entry name" value="M.Nel10660ORF1383P"/>
</dbReference>
<keyword evidence="2" id="KW-0808">Transferase</keyword>
<evidence type="ECO:0000256" key="1">
    <source>
        <dbReference type="ARBA" id="ARBA00022603"/>
    </source>
</evidence>
<dbReference type="EMBL" id="UGQW01000002">
    <property type="protein sequence ID" value="STZ67892.1"/>
    <property type="molecule type" value="Genomic_DNA"/>
</dbReference>
<reference evidence="4 5" key="1">
    <citation type="submission" date="2018-06" db="EMBL/GenBank/DDBJ databases">
        <authorList>
            <consortium name="Pathogen Informatics"/>
            <person name="Doyle S."/>
        </authorList>
    </citation>
    <scope>NUCLEOTIDE SEQUENCE [LARGE SCALE GENOMIC DNA]</scope>
    <source>
        <strain evidence="4 5">NCTC10660</strain>
    </source>
</reference>
<dbReference type="GO" id="GO:0003677">
    <property type="term" value="F:DNA binding"/>
    <property type="evidence" value="ECO:0007669"/>
    <property type="project" value="InterPro"/>
</dbReference>
<dbReference type="GO" id="GO:0008170">
    <property type="term" value="F:N-methyltransferase activity"/>
    <property type="evidence" value="ECO:0007669"/>
    <property type="project" value="InterPro"/>
</dbReference>
<dbReference type="GO" id="GO:0032259">
    <property type="term" value="P:methylation"/>
    <property type="evidence" value="ECO:0007669"/>
    <property type="project" value="UniProtKB-KW"/>
</dbReference>
<dbReference type="RefSeq" id="WP_074895322.1">
    <property type="nucleotide sequence ID" value="NZ_CP031252.1"/>
</dbReference>
<dbReference type="AlphaFoldDB" id="A0A378U0I9"/>
<dbReference type="Gene3D" id="3.40.50.150">
    <property type="entry name" value="Vaccinia Virus protein VP39"/>
    <property type="match status" value="2"/>
</dbReference>
<proteinExistence type="predicted"/>
<dbReference type="Pfam" id="PF01555">
    <property type="entry name" value="N6_N4_Mtase"/>
    <property type="match status" value="1"/>
</dbReference>
<evidence type="ECO:0000313" key="5">
    <source>
        <dbReference type="Proteomes" id="UP000254927"/>
    </source>
</evidence>
<protein>
    <submittedName>
        <fullName evidence="4">Adenine specific DNA methylase Mod</fullName>
    </submittedName>
</protein>
<organism evidence="4 5">
    <name type="scientific">Neisseria elongata</name>
    <dbReference type="NCBI Taxonomy" id="495"/>
    <lineage>
        <taxon>Bacteria</taxon>
        <taxon>Pseudomonadati</taxon>
        <taxon>Pseudomonadota</taxon>
        <taxon>Betaproteobacteria</taxon>
        <taxon>Neisseriales</taxon>
        <taxon>Neisseriaceae</taxon>
        <taxon>Neisseria</taxon>
    </lineage>
</organism>